<comment type="similarity">
    <text evidence="1">Belongs to the BlaI transcriptional regulatory family.</text>
</comment>
<protein>
    <submittedName>
        <fullName evidence="5">Predicted transcriptional regulator</fullName>
    </submittedName>
</protein>
<accession>A0A1T4JYZ8</accession>
<evidence type="ECO:0000256" key="3">
    <source>
        <dbReference type="ARBA" id="ARBA00023125"/>
    </source>
</evidence>
<gene>
    <name evidence="5" type="ORF">SAMN02745114_00189</name>
</gene>
<name>A0A1T4JYZ8_9FIRM</name>
<evidence type="ECO:0000256" key="4">
    <source>
        <dbReference type="ARBA" id="ARBA00023163"/>
    </source>
</evidence>
<dbReference type="RefSeq" id="WP_078767697.1">
    <property type="nucleotide sequence ID" value="NZ_FUWW01000002.1"/>
</dbReference>
<dbReference type="Gene3D" id="1.10.10.10">
    <property type="entry name" value="Winged helix-like DNA-binding domain superfamily/Winged helix DNA-binding domain"/>
    <property type="match status" value="1"/>
</dbReference>
<reference evidence="5 6" key="1">
    <citation type="submission" date="2017-02" db="EMBL/GenBank/DDBJ databases">
        <authorList>
            <person name="Peterson S.W."/>
        </authorList>
    </citation>
    <scope>NUCLEOTIDE SEQUENCE [LARGE SCALE GENOMIC DNA]</scope>
    <source>
        <strain evidence="5 6">ATCC 51222</strain>
    </source>
</reference>
<dbReference type="STRING" id="290054.SAMN02745114_00189"/>
<organism evidence="5 6">
    <name type="scientific">Eubacterium coprostanoligenes</name>
    <dbReference type="NCBI Taxonomy" id="290054"/>
    <lineage>
        <taxon>Bacteria</taxon>
        <taxon>Bacillati</taxon>
        <taxon>Bacillota</taxon>
        <taxon>Clostridia</taxon>
        <taxon>Eubacteriales</taxon>
        <taxon>Eubacteriaceae</taxon>
        <taxon>Eubacterium</taxon>
    </lineage>
</organism>
<keyword evidence="6" id="KW-1185">Reference proteome</keyword>
<dbReference type="SUPFAM" id="SSF46785">
    <property type="entry name" value="Winged helix' DNA-binding domain"/>
    <property type="match status" value="1"/>
</dbReference>
<evidence type="ECO:0000256" key="1">
    <source>
        <dbReference type="ARBA" id="ARBA00011046"/>
    </source>
</evidence>
<proteinExistence type="inferred from homology"/>
<dbReference type="OrthoDB" id="9795583at2"/>
<dbReference type="InterPro" id="IPR005650">
    <property type="entry name" value="BlaI_family"/>
</dbReference>
<evidence type="ECO:0000313" key="5">
    <source>
        <dbReference type="EMBL" id="SJZ35393.1"/>
    </source>
</evidence>
<keyword evidence="2" id="KW-0805">Transcription regulation</keyword>
<keyword evidence="3" id="KW-0238">DNA-binding</keyword>
<evidence type="ECO:0000256" key="2">
    <source>
        <dbReference type="ARBA" id="ARBA00023015"/>
    </source>
</evidence>
<dbReference type="GO" id="GO:0003677">
    <property type="term" value="F:DNA binding"/>
    <property type="evidence" value="ECO:0007669"/>
    <property type="project" value="UniProtKB-KW"/>
</dbReference>
<dbReference type="InterPro" id="IPR036390">
    <property type="entry name" value="WH_DNA-bd_sf"/>
</dbReference>
<dbReference type="AlphaFoldDB" id="A0A1T4JYZ8"/>
<dbReference type="EMBL" id="FUWW01000002">
    <property type="protein sequence ID" value="SJZ35393.1"/>
    <property type="molecule type" value="Genomic_DNA"/>
</dbReference>
<dbReference type="GO" id="GO:0045892">
    <property type="term" value="P:negative regulation of DNA-templated transcription"/>
    <property type="evidence" value="ECO:0007669"/>
    <property type="project" value="InterPro"/>
</dbReference>
<dbReference type="InterPro" id="IPR036388">
    <property type="entry name" value="WH-like_DNA-bd_sf"/>
</dbReference>
<dbReference type="Pfam" id="PF03965">
    <property type="entry name" value="Penicillinase_R"/>
    <property type="match status" value="1"/>
</dbReference>
<sequence>MDLKLCESDYRFMNVIWENEPLTSHELVEKCEKALGWKKSTTYTVLRKMCEKGFAQNENSHIKSLVEKRNVQEYTSARFVENSFGGSLPSFLTAFLNGRKISNGEAEELKNLIDSYKEE</sequence>
<keyword evidence="4" id="KW-0804">Transcription</keyword>
<dbReference type="Proteomes" id="UP000190657">
    <property type="component" value="Unassembled WGS sequence"/>
</dbReference>
<dbReference type="Gene3D" id="1.10.4040.10">
    <property type="entry name" value="Penicillinase repressor domain"/>
    <property type="match status" value="1"/>
</dbReference>
<evidence type="ECO:0000313" key="6">
    <source>
        <dbReference type="Proteomes" id="UP000190657"/>
    </source>
</evidence>